<keyword evidence="5" id="KW-1003">Cell membrane</keyword>
<evidence type="ECO:0000256" key="7">
    <source>
        <dbReference type="ARBA" id="ARBA00022525"/>
    </source>
</evidence>
<protein>
    <recommendedName>
        <fullName evidence="4">Pilin</fullName>
    </recommendedName>
</protein>
<sequence length="113" mass="12204">MEVVVNNKPKLSMFKNEMTGKKVMHFMVMFALTGALFLVMMHGSWAASSGDLLAPGDATVKATFGQDSSMMTWLLIGEVVTGILAYVISKNIKVLFGVIVLSVFINIAFAIIG</sequence>
<evidence type="ECO:0000256" key="2">
    <source>
        <dbReference type="ARBA" id="ARBA00004613"/>
    </source>
</evidence>
<gene>
    <name evidence="12" type="ORF">IFT93_21890</name>
</gene>
<name>A0ABR8ZZ65_9GAMM</name>
<keyword evidence="7" id="KW-0964">Secreted</keyword>
<keyword evidence="13" id="KW-1185">Reference proteome</keyword>
<dbReference type="InterPro" id="IPR008873">
    <property type="entry name" value="TraA"/>
</dbReference>
<evidence type="ECO:0000256" key="3">
    <source>
        <dbReference type="ARBA" id="ARBA00009586"/>
    </source>
</evidence>
<organism evidence="12 13">
    <name type="scientific">Erwinia persicina</name>
    <dbReference type="NCBI Taxonomy" id="55211"/>
    <lineage>
        <taxon>Bacteria</taxon>
        <taxon>Pseudomonadati</taxon>
        <taxon>Pseudomonadota</taxon>
        <taxon>Gammaproteobacteria</taxon>
        <taxon>Enterobacterales</taxon>
        <taxon>Erwiniaceae</taxon>
        <taxon>Erwinia</taxon>
    </lineage>
</organism>
<evidence type="ECO:0000256" key="1">
    <source>
        <dbReference type="ARBA" id="ARBA00004429"/>
    </source>
</evidence>
<dbReference type="EMBL" id="JACYNN010000030">
    <property type="protein sequence ID" value="MBD8109024.1"/>
    <property type="molecule type" value="Genomic_DNA"/>
</dbReference>
<comment type="subunit">
    <text evidence="10">Monomer. Interacts with itself to form filaments; also interacts with TraQ.</text>
</comment>
<dbReference type="Proteomes" id="UP000661012">
    <property type="component" value="Unassembled WGS sequence"/>
</dbReference>
<feature type="transmembrane region" description="Helical" evidence="11">
    <location>
        <begin position="70"/>
        <end position="87"/>
    </location>
</feature>
<evidence type="ECO:0000256" key="6">
    <source>
        <dbReference type="ARBA" id="ARBA00022519"/>
    </source>
</evidence>
<keyword evidence="11" id="KW-1133">Transmembrane helix</keyword>
<evidence type="ECO:0000256" key="4">
    <source>
        <dbReference type="ARBA" id="ARBA00018586"/>
    </source>
</evidence>
<evidence type="ECO:0000256" key="9">
    <source>
        <dbReference type="ARBA" id="ARBA00023136"/>
    </source>
</evidence>
<evidence type="ECO:0000256" key="11">
    <source>
        <dbReference type="SAM" id="Phobius"/>
    </source>
</evidence>
<comment type="caution">
    <text evidence="12">The sequence shown here is derived from an EMBL/GenBank/DDBJ whole genome shotgun (WGS) entry which is preliminary data.</text>
</comment>
<evidence type="ECO:0000313" key="12">
    <source>
        <dbReference type="EMBL" id="MBD8109024.1"/>
    </source>
</evidence>
<evidence type="ECO:0000256" key="8">
    <source>
        <dbReference type="ARBA" id="ARBA00022971"/>
    </source>
</evidence>
<comment type="subcellular location">
    <subcellularLocation>
        <location evidence="1">Cell inner membrane</location>
        <topology evidence="1">Multi-pass membrane protein</topology>
    </subcellularLocation>
    <subcellularLocation>
        <location evidence="2">Secreted</location>
    </subcellularLocation>
</comment>
<feature type="transmembrane region" description="Helical" evidence="11">
    <location>
        <begin position="94"/>
        <end position="112"/>
    </location>
</feature>
<accession>A0ABR8ZZ65</accession>
<evidence type="ECO:0000313" key="13">
    <source>
        <dbReference type="Proteomes" id="UP000661012"/>
    </source>
</evidence>
<evidence type="ECO:0000256" key="5">
    <source>
        <dbReference type="ARBA" id="ARBA00022475"/>
    </source>
</evidence>
<proteinExistence type="inferred from homology"/>
<evidence type="ECO:0000256" key="10">
    <source>
        <dbReference type="ARBA" id="ARBA00026027"/>
    </source>
</evidence>
<keyword evidence="11" id="KW-0812">Transmembrane</keyword>
<keyword evidence="9 11" id="KW-0472">Membrane</keyword>
<dbReference type="RefSeq" id="WP_191928356.1">
    <property type="nucleotide sequence ID" value="NZ_JACYMQ010000021.1"/>
</dbReference>
<keyword evidence="8" id="KW-0184">Conjugation</keyword>
<reference evidence="12 13" key="1">
    <citation type="journal article" date="2020" name="FEMS Microbiol. Ecol.">
        <title>Temporal dynamics of bacterial communities during seed development and maturation.</title>
        <authorList>
            <person name="Chesneau G."/>
            <person name="Torres-Cortes G."/>
            <person name="Briand M."/>
            <person name="Darrasse A."/>
            <person name="Preveaux A."/>
            <person name="Marais C."/>
            <person name="Jacques M.A."/>
            <person name="Shade A."/>
            <person name="Barret M."/>
        </authorList>
    </citation>
    <scope>NUCLEOTIDE SEQUENCE [LARGE SCALE GENOMIC DNA]</scope>
    <source>
        <strain evidence="12 13">CFBP13732</strain>
    </source>
</reference>
<keyword evidence="6" id="KW-0997">Cell inner membrane</keyword>
<comment type="similarity">
    <text evidence="3">Belongs to the TraA family.</text>
</comment>
<dbReference type="Pfam" id="PF05513">
    <property type="entry name" value="TraA"/>
    <property type="match status" value="1"/>
</dbReference>